<name>A0A4U2Q3Q7_9BACL</name>
<gene>
    <name evidence="1" type="ORF">C1I60_05455</name>
</gene>
<protein>
    <submittedName>
        <fullName evidence="1">Uncharacterized protein</fullName>
    </submittedName>
</protein>
<accession>A0A4U2Q3Q7</accession>
<dbReference type="RefSeq" id="WP_137060816.1">
    <property type="nucleotide sequence ID" value="NZ_PNXQ01000005.1"/>
</dbReference>
<dbReference type="EMBL" id="PNXQ01000005">
    <property type="protein sequence ID" value="TKH45889.1"/>
    <property type="molecule type" value="Genomic_DNA"/>
</dbReference>
<dbReference type="AlphaFoldDB" id="A0A4U2Q3Q7"/>
<evidence type="ECO:0000313" key="1">
    <source>
        <dbReference type="EMBL" id="TKH45889.1"/>
    </source>
</evidence>
<dbReference type="Proteomes" id="UP000308114">
    <property type="component" value="Unassembled WGS sequence"/>
</dbReference>
<comment type="caution">
    <text evidence="1">The sequence shown here is derived from an EMBL/GenBank/DDBJ whole genome shotgun (WGS) entry which is preliminary data.</text>
</comment>
<evidence type="ECO:0000313" key="2">
    <source>
        <dbReference type="Proteomes" id="UP000308114"/>
    </source>
</evidence>
<proteinExistence type="predicted"/>
<reference evidence="1 2" key="1">
    <citation type="submission" date="2018-01" db="EMBL/GenBank/DDBJ databases">
        <title>Bacillales members from the olive rhizosphere are effective biological control agents against Verticillium dahliae.</title>
        <authorList>
            <person name="Gomez-Lama C."/>
            <person name="Legarda G."/>
            <person name="Ruano-Rosa D."/>
            <person name="Pizarro-Tobias P."/>
            <person name="Valverde-Corredor A."/>
            <person name="Niqui J.L."/>
            <person name="Trivino J.C."/>
            <person name="Roca A."/>
            <person name="Mercado-Blanco J."/>
        </authorList>
    </citation>
    <scope>NUCLEOTIDE SEQUENCE [LARGE SCALE GENOMIC DNA]</scope>
    <source>
        <strain evidence="1 2">PIC167</strain>
    </source>
</reference>
<organism evidence="1 2">
    <name type="scientific">Paenibacillus terrae</name>
    <dbReference type="NCBI Taxonomy" id="159743"/>
    <lineage>
        <taxon>Bacteria</taxon>
        <taxon>Bacillati</taxon>
        <taxon>Bacillota</taxon>
        <taxon>Bacilli</taxon>
        <taxon>Bacillales</taxon>
        <taxon>Paenibacillaceae</taxon>
        <taxon>Paenibacillus</taxon>
    </lineage>
</organism>
<sequence>MSPTIQPIYNLSGVSPTLNSMTDKLQTAEASPQFNYASNYGISQLRDLVTTNGGGTVLNSAETYQLSTSAASNDLAELQTAERGQFLNGAAFESGVNVQVPIPPTGTQRAEWGYSDNTNGAYFGQDSSGVYVALLQNGVETLKVYQSSWNIDTMDGTGSSRVTLDTTDGYLYQVRYNYTYGQVEFRIVAINPQLFQQAVTVHRFSPSSAALLKDANQNIRATVLNGTSGGAFSINVGGRYFTNLGSIYQTSRITSENRINATISSTTFTPTVSFRRKPFFPDNSTQVNSINLGTASFDILASADLEWEVRVNSVLTGASFGAVSRTPSSESSLQSDILATAMDPSQGVRVLGGLSLAGTIEGVTNVQVPFTLPGNGNVTLALRTLNNVSGNASVSLRLEEFW</sequence>